<dbReference type="STRING" id="1150368.SAMN02927921_02582"/>
<feature type="domain" description="FecR protein" evidence="2">
    <location>
        <begin position="169"/>
        <end position="262"/>
    </location>
</feature>
<dbReference type="Gene3D" id="2.60.120.1440">
    <property type="match status" value="1"/>
</dbReference>
<dbReference type="RefSeq" id="WP_072317792.1">
    <property type="nucleotide sequence ID" value="NZ_FPJE01000013.1"/>
</dbReference>
<evidence type="ECO:0000259" key="2">
    <source>
        <dbReference type="Pfam" id="PF04773"/>
    </source>
</evidence>
<sequence>MEDIIIKYLNHTIADRELESLEEWLSRDKKNELYFKAFIKDHYLIDTWSGELPDATLPETIRNKAGKKKKRPKVISLIKPMLKYAAIVVAGLGVYYMLFIKQQEGKLDYSPDLVTLKLSDGTVRELRNNDHAEITDKQGHTIINQQEDRLDYLHEKSDAGDPLVYNELTVPRGRRFNVLLSDSTEVFLNSGSTLRFPVSFRGEKQRQVYLKGEGFFAVSKNPDKPFFVRTKNIVVQVLGTRFNVKAYDEENVTKTSLQEGSVLVNPVNTPEKPVIIVPGEAASYHSSDKRVTVENISIENDIAWTNNRLVFISEPFSEVIKKIERSYGVRIVNENKNLENVRFYGDFNVDKESVEDVLKAFTTIKIFEYTLKGDLVTIKK</sequence>
<organism evidence="4 5">
    <name type="scientific">Sinomicrobium oceani</name>
    <dbReference type="NCBI Taxonomy" id="1150368"/>
    <lineage>
        <taxon>Bacteria</taxon>
        <taxon>Pseudomonadati</taxon>
        <taxon>Bacteroidota</taxon>
        <taxon>Flavobacteriia</taxon>
        <taxon>Flavobacteriales</taxon>
        <taxon>Flavobacteriaceae</taxon>
        <taxon>Sinomicrobium</taxon>
    </lineage>
</organism>
<dbReference type="InterPro" id="IPR006860">
    <property type="entry name" value="FecR"/>
</dbReference>
<evidence type="ECO:0000313" key="4">
    <source>
        <dbReference type="EMBL" id="SFW59447.1"/>
    </source>
</evidence>
<keyword evidence="5" id="KW-1185">Reference proteome</keyword>
<dbReference type="InterPro" id="IPR032508">
    <property type="entry name" value="FecR_C"/>
</dbReference>
<dbReference type="PIRSF" id="PIRSF018266">
    <property type="entry name" value="FecR"/>
    <property type="match status" value="1"/>
</dbReference>
<accession>A0A1K1QHQ1</accession>
<feature type="transmembrane region" description="Helical" evidence="1">
    <location>
        <begin position="81"/>
        <end position="100"/>
    </location>
</feature>
<keyword evidence="1" id="KW-0472">Membrane</keyword>
<dbReference type="Pfam" id="PF16344">
    <property type="entry name" value="FecR_C"/>
    <property type="match status" value="1"/>
</dbReference>
<dbReference type="FunFam" id="2.60.120.1440:FF:000001">
    <property type="entry name" value="Putative anti-sigma factor"/>
    <property type="match status" value="1"/>
</dbReference>
<dbReference type="Pfam" id="PF04773">
    <property type="entry name" value="FecR"/>
    <property type="match status" value="1"/>
</dbReference>
<protein>
    <submittedName>
        <fullName evidence="4">FecR family protein</fullName>
    </submittedName>
</protein>
<evidence type="ECO:0000313" key="5">
    <source>
        <dbReference type="Proteomes" id="UP000182248"/>
    </source>
</evidence>
<gene>
    <name evidence="4" type="ORF">SAMN02927921_02582</name>
</gene>
<evidence type="ECO:0000259" key="3">
    <source>
        <dbReference type="Pfam" id="PF16344"/>
    </source>
</evidence>
<dbReference type="GO" id="GO:0016989">
    <property type="term" value="F:sigma factor antagonist activity"/>
    <property type="evidence" value="ECO:0007669"/>
    <property type="project" value="TreeGrafter"/>
</dbReference>
<dbReference type="Proteomes" id="UP000182248">
    <property type="component" value="Unassembled WGS sequence"/>
</dbReference>
<dbReference type="OrthoDB" id="649666at2"/>
<keyword evidence="1" id="KW-1133">Transmembrane helix</keyword>
<keyword evidence="1" id="KW-0812">Transmembrane</keyword>
<proteinExistence type="predicted"/>
<dbReference type="AlphaFoldDB" id="A0A1K1QHQ1"/>
<dbReference type="PANTHER" id="PTHR30273:SF2">
    <property type="entry name" value="PROTEIN FECR"/>
    <property type="match status" value="1"/>
</dbReference>
<dbReference type="EMBL" id="FPJE01000013">
    <property type="protein sequence ID" value="SFW59447.1"/>
    <property type="molecule type" value="Genomic_DNA"/>
</dbReference>
<dbReference type="Gene3D" id="3.55.50.30">
    <property type="match status" value="1"/>
</dbReference>
<evidence type="ECO:0000256" key="1">
    <source>
        <dbReference type="SAM" id="Phobius"/>
    </source>
</evidence>
<dbReference type="InterPro" id="IPR012373">
    <property type="entry name" value="Ferrdict_sens_TM"/>
</dbReference>
<name>A0A1K1QHQ1_9FLAO</name>
<dbReference type="PANTHER" id="PTHR30273">
    <property type="entry name" value="PERIPLASMIC SIGNAL SENSOR AND SIGMA FACTOR ACTIVATOR FECR-RELATED"/>
    <property type="match status" value="1"/>
</dbReference>
<feature type="domain" description="Protein FecR C-terminal" evidence="3">
    <location>
        <begin position="308"/>
        <end position="378"/>
    </location>
</feature>
<reference evidence="4 5" key="1">
    <citation type="submission" date="2016-11" db="EMBL/GenBank/DDBJ databases">
        <authorList>
            <person name="Jaros S."/>
            <person name="Januszkiewicz K."/>
            <person name="Wedrychowicz H."/>
        </authorList>
    </citation>
    <scope>NUCLEOTIDE SEQUENCE [LARGE SCALE GENOMIC DNA]</scope>
    <source>
        <strain evidence="4 5">CGMCC 1.12145</strain>
    </source>
</reference>